<dbReference type="Proteomes" id="UP000694872">
    <property type="component" value="Unplaced"/>
</dbReference>
<reference evidence="5" key="2">
    <citation type="submission" date="2025-04" db="UniProtKB">
        <authorList>
            <consortium name="RefSeq"/>
        </authorList>
    </citation>
    <scope>IDENTIFICATION</scope>
</reference>
<reference evidence="3 4" key="1">
    <citation type="journal article" date="2015" name="Nat. Commun.">
        <title>Outbred genome sequencing and CRISPR/Cas9 gene editing in butterflies.</title>
        <authorList>
            <person name="Li X."/>
            <person name="Fan D."/>
            <person name="Zhang W."/>
            <person name="Liu G."/>
            <person name="Zhang L."/>
            <person name="Zhao L."/>
            <person name="Fang X."/>
            <person name="Chen L."/>
            <person name="Dong Y."/>
            <person name="Chen Y."/>
            <person name="Ding Y."/>
            <person name="Zhao R."/>
            <person name="Feng M."/>
            <person name="Zhu Y."/>
            <person name="Feng Y."/>
            <person name="Jiang X."/>
            <person name="Zhu D."/>
            <person name="Xiang H."/>
            <person name="Feng X."/>
            <person name="Li S."/>
            <person name="Wang J."/>
            <person name="Zhang G."/>
            <person name="Kronforst M.R."/>
            <person name="Wang W."/>
        </authorList>
    </citation>
    <scope>NUCLEOTIDE SEQUENCE [LARGE SCALE GENOMIC DNA]</scope>
    <source>
        <strain evidence="3">Ya'a_city_454_Px</strain>
        <tissue evidence="3">Whole body</tissue>
    </source>
</reference>
<dbReference type="GO" id="GO:0008289">
    <property type="term" value="F:lipid binding"/>
    <property type="evidence" value="ECO:0007669"/>
    <property type="project" value="UniProtKB-KW"/>
</dbReference>
<dbReference type="SUPFAM" id="SSF50814">
    <property type="entry name" value="Lipocalins"/>
    <property type="match status" value="1"/>
</dbReference>
<evidence type="ECO:0000313" key="5">
    <source>
        <dbReference type="RefSeq" id="XP_013167441.1"/>
    </source>
</evidence>
<evidence type="ECO:0000313" key="4">
    <source>
        <dbReference type="Proteomes" id="UP000053268"/>
    </source>
</evidence>
<comment type="similarity">
    <text evidence="1">Belongs to the calycin superfamily. Fatty-acid binding protein (FABP) family.</text>
</comment>
<sequence length="133" mass="15179">MSYLGKLYSHDRDENYESYIESLGLPADKVANLKNYKPQQKLEKNGDTYTLTAVSPVGNRVASFKVGEEFDETVAEGHKAKTTYTLDGNTLTQTQKFPDGNILYTKREYFDDKLIVTLTRTNWDGTAVRYYKA</sequence>
<keyword evidence="2" id="KW-0446">Lipid-binding</keyword>
<gene>
    <name evidence="5" type="primary">LOC106117610</name>
    <name evidence="3" type="ORF">RR46_10187</name>
</gene>
<evidence type="ECO:0000256" key="1">
    <source>
        <dbReference type="ARBA" id="ARBA00008390"/>
    </source>
</evidence>
<dbReference type="OrthoDB" id="354351at2759"/>
<accession>A0A194Q1K0</accession>
<dbReference type="Pfam" id="PF14651">
    <property type="entry name" value="Lipocalin_7"/>
    <property type="match status" value="1"/>
</dbReference>
<proteinExistence type="inferred from homology"/>
<dbReference type="InterPro" id="IPR012674">
    <property type="entry name" value="Calycin"/>
</dbReference>
<dbReference type="PRINTS" id="PR00178">
    <property type="entry name" value="FATTYACIDBP"/>
</dbReference>
<dbReference type="Gene3D" id="2.40.128.20">
    <property type="match status" value="1"/>
</dbReference>
<dbReference type="Proteomes" id="UP000053268">
    <property type="component" value="Unassembled WGS sequence"/>
</dbReference>
<evidence type="ECO:0000313" key="3">
    <source>
        <dbReference type="EMBL" id="KPI98869.1"/>
    </source>
</evidence>
<keyword evidence="4" id="KW-1185">Reference proteome</keyword>
<dbReference type="RefSeq" id="XP_013167441.1">
    <property type="nucleotide sequence ID" value="XM_013311987.1"/>
</dbReference>
<evidence type="ECO:0000256" key="2">
    <source>
        <dbReference type="ARBA" id="ARBA00023121"/>
    </source>
</evidence>
<dbReference type="GeneID" id="106117610"/>
<dbReference type="EMBL" id="KQ459582">
    <property type="protein sequence ID" value="KPI98869.1"/>
    <property type="molecule type" value="Genomic_DNA"/>
</dbReference>
<dbReference type="InterPro" id="IPR000463">
    <property type="entry name" value="Fatty_acid-bd"/>
</dbReference>
<dbReference type="STRING" id="66420.A0A194Q1K0"/>
<dbReference type="KEGG" id="pxu:106117610"/>
<name>A0A194Q1K0_PAPXU</name>
<organism evidence="3 4">
    <name type="scientific">Papilio xuthus</name>
    <name type="common">Asian swallowtail butterfly</name>
    <dbReference type="NCBI Taxonomy" id="66420"/>
    <lineage>
        <taxon>Eukaryota</taxon>
        <taxon>Metazoa</taxon>
        <taxon>Ecdysozoa</taxon>
        <taxon>Arthropoda</taxon>
        <taxon>Hexapoda</taxon>
        <taxon>Insecta</taxon>
        <taxon>Pterygota</taxon>
        <taxon>Neoptera</taxon>
        <taxon>Endopterygota</taxon>
        <taxon>Lepidoptera</taxon>
        <taxon>Glossata</taxon>
        <taxon>Ditrysia</taxon>
        <taxon>Papilionoidea</taxon>
        <taxon>Papilionidae</taxon>
        <taxon>Papilioninae</taxon>
        <taxon>Papilio</taxon>
    </lineage>
</organism>
<protein>
    <submittedName>
        <fullName evidence="3">Fatty acid-binding protein 2</fullName>
    </submittedName>
    <submittedName>
        <fullName evidence="5">Fatty acid-binding protein-like</fullName>
    </submittedName>
</protein>
<dbReference type="InterPro" id="IPR031259">
    <property type="entry name" value="ILBP"/>
</dbReference>
<dbReference type="PANTHER" id="PTHR11955">
    <property type="entry name" value="FATTY ACID BINDING PROTEIN"/>
    <property type="match status" value="1"/>
</dbReference>
<dbReference type="AlphaFoldDB" id="A0A194Q1K0"/>